<gene>
    <name evidence="1" type="ORF">TRL7639_03019</name>
</gene>
<reference evidence="1 2" key="1">
    <citation type="submission" date="2017-03" db="EMBL/GenBank/DDBJ databases">
        <authorList>
            <person name="Afonso C.L."/>
            <person name="Miller P.J."/>
            <person name="Scott M.A."/>
            <person name="Spackman E."/>
            <person name="Goraichik I."/>
            <person name="Dimitrov K.M."/>
            <person name="Suarez D.L."/>
            <person name="Swayne D.E."/>
        </authorList>
    </citation>
    <scope>NUCLEOTIDE SEQUENCE [LARGE SCALE GENOMIC DNA]</scope>
    <source>
        <strain evidence="1 2">CECT 7639</strain>
    </source>
</reference>
<dbReference type="RefSeq" id="WP_085796676.1">
    <property type="nucleotide sequence ID" value="NZ_FWFO01000002.1"/>
</dbReference>
<protein>
    <recommendedName>
        <fullName evidence="3">DUF4399 domain-containing protein</fullName>
    </recommendedName>
</protein>
<proteinExistence type="predicted"/>
<accession>A0A1Y5T5P9</accession>
<evidence type="ECO:0000313" key="2">
    <source>
        <dbReference type="Proteomes" id="UP000193077"/>
    </source>
</evidence>
<dbReference type="AlphaFoldDB" id="A0A1Y5T5P9"/>
<keyword evidence="2" id="KW-1185">Reference proteome</keyword>
<dbReference type="OrthoDB" id="6385276at2"/>
<dbReference type="Proteomes" id="UP000193077">
    <property type="component" value="Unassembled WGS sequence"/>
</dbReference>
<evidence type="ECO:0008006" key="3">
    <source>
        <dbReference type="Google" id="ProtNLM"/>
    </source>
</evidence>
<dbReference type="EMBL" id="FWFO01000002">
    <property type="protein sequence ID" value="SLN56368.1"/>
    <property type="molecule type" value="Genomic_DNA"/>
</dbReference>
<evidence type="ECO:0000313" key="1">
    <source>
        <dbReference type="EMBL" id="SLN56368.1"/>
    </source>
</evidence>
<organism evidence="1 2">
    <name type="scientific">Falsiruegeria litorea R37</name>
    <dbReference type="NCBI Taxonomy" id="1200284"/>
    <lineage>
        <taxon>Bacteria</taxon>
        <taxon>Pseudomonadati</taxon>
        <taxon>Pseudomonadota</taxon>
        <taxon>Alphaproteobacteria</taxon>
        <taxon>Rhodobacterales</taxon>
        <taxon>Roseobacteraceae</taxon>
        <taxon>Falsiruegeria</taxon>
    </lineage>
</organism>
<sequence>MSRSLALFAIGLVFGGGAGFVIAAGNGITFDGHDHGDPAHHGADATETMTHDHSTPVNIAAGSDAPSVSIEAFKDPMSGWNLKVTPANFTFSPENASRADVPGEGHAHVYANGDKLGRLYGNWYHLTNLPKGEVEIKVSLNANSHSPLMVDSVPVEATTVIQVD</sequence>
<name>A0A1Y5T5P9_9RHOB</name>